<gene>
    <name evidence="1" type="ORF">OXX778_LOCUS12599</name>
</gene>
<dbReference type="EMBL" id="CAJNOC010002305">
    <property type="protein sequence ID" value="CAF0925141.1"/>
    <property type="molecule type" value="Genomic_DNA"/>
</dbReference>
<reference evidence="1" key="1">
    <citation type="submission" date="2021-02" db="EMBL/GenBank/DDBJ databases">
        <authorList>
            <person name="Nowell W R."/>
        </authorList>
    </citation>
    <scope>NUCLEOTIDE SEQUENCE</scope>
    <source>
        <strain evidence="1">Ploen Becks lab</strain>
    </source>
</reference>
<dbReference type="AlphaFoldDB" id="A0A814BA80"/>
<name>A0A814BA80_9BILA</name>
<comment type="caution">
    <text evidence="1">The sequence shown here is derived from an EMBL/GenBank/DDBJ whole genome shotgun (WGS) entry which is preliminary data.</text>
</comment>
<dbReference type="Proteomes" id="UP000663879">
    <property type="component" value="Unassembled WGS sequence"/>
</dbReference>
<protein>
    <submittedName>
        <fullName evidence="1">Uncharacterized protein</fullName>
    </submittedName>
</protein>
<evidence type="ECO:0000313" key="2">
    <source>
        <dbReference type="Proteomes" id="UP000663879"/>
    </source>
</evidence>
<proteinExistence type="predicted"/>
<dbReference type="OrthoDB" id="10609363at2759"/>
<evidence type="ECO:0000313" key="1">
    <source>
        <dbReference type="EMBL" id="CAF0925141.1"/>
    </source>
</evidence>
<accession>A0A814BA80</accession>
<organism evidence="1 2">
    <name type="scientific">Brachionus calyciflorus</name>
    <dbReference type="NCBI Taxonomy" id="104777"/>
    <lineage>
        <taxon>Eukaryota</taxon>
        <taxon>Metazoa</taxon>
        <taxon>Spiralia</taxon>
        <taxon>Gnathifera</taxon>
        <taxon>Rotifera</taxon>
        <taxon>Eurotatoria</taxon>
        <taxon>Monogononta</taxon>
        <taxon>Pseudotrocha</taxon>
        <taxon>Ploima</taxon>
        <taxon>Brachionidae</taxon>
        <taxon>Brachionus</taxon>
    </lineage>
</organism>
<sequence>MKKISIKKDDQVLPSSGVDTDQELSEIFYRRASLSKSSYSCENLSLEKSPQKTTVQTHKDFYVDAYTRLAIEDALYTENLHSAIIKLKNLDYEITCSKALSDLIITLVHNKFSIKRLGHFLFKLIRDKKLADCILSSAFEKTFHMIRIFRMYNTSYAFSEIISGLFDAKDPISLEFLKKVLNSECNKFQRADIITTTLNLAAKKIGYDEVRVQFVLSNLKIEDFLSKTLYVGGLSKYLKVYNIEWILIEKRKILSRAFLPRIDYVFDEYMFSTKYGFKKEFSPLELQSKVFIRTLIAKSIYDYIDFKCFDEENFQYSRAPVIKSLMENKDELKYEGLFALLNEDLSSYFLDNQLFKCVFWILTKGDIITMEVLCNFDTFMSKEREKISLSAIRKFLIYKNESFY</sequence>
<keyword evidence="2" id="KW-1185">Reference proteome</keyword>